<evidence type="ECO:0000313" key="1">
    <source>
        <dbReference type="EMBL" id="ATG84345.1"/>
    </source>
</evidence>
<proteinExistence type="predicted"/>
<protein>
    <submittedName>
        <fullName evidence="1">19.7 kDa protein</fullName>
    </submittedName>
</protein>
<organism evidence="1">
    <name type="scientific">Grapevine leafroll-associated virus 3</name>
    <dbReference type="NCBI Taxonomy" id="55951"/>
    <lineage>
        <taxon>Viruses</taxon>
        <taxon>Riboviria</taxon>
        <taxon>Orthornavirae</taxon>
        <taxon>Kitrinoviricota</taxon>
        <taxon>Alsuviricetes</taxon>
        <taxon>Martellivirales</taxon>
        <taxon>Closteroviridae</taxon>
        <taxon>Ampelovirus</taxon>
        <taxon>Ampelovirus trivitis</taxon>
    </lineage>
</organism>
<accession>A0A2R2Y3E7</accession>
<sequence length="179" mass="19639">MDISFIIVEVLSAIFNNDLSTIYVLSNAFKNISDTIGDGVVVDPLNEVNILKAFIDKFVGKPMYKAILIQSIDTAFAYDNVGCLTNIAKCLVRHADNVVGVIKEMEMYEVCHSPRGSRKYQRRLCDLCAQNHLLMTSAGLQTVENSGELNAAFFISTNGFLTNCGIARMLLATMCNGAL</sequence>
<reference evidence="1" key="1">
    <citation type="submission" date="2016-10" db="EMBL/GenBank/DDBJ databases">
        <title>Deep sequencing analysis of viruses infecting grapevines: Discovery of two new groups of novel genetic variants of grapevine leafroll-associated virus 3.</title>
        <authorList>
            <person name="Xiao H."/>
            <person name="Meng B."/>
        </authorList>
    </citation>
    <scope>NUCLEOTIDE SEQUENCE</scope>
    <source>
        <strain evidence="1">8415A</strain>
    </source>
</reference>
<gene>
    <name evidence="1" type="primary">ORF10</name>
</gene>
<name>A0A2R2Y3E7_9CLOS</name>
<dbReference type="EMBL" id="KY073323">
    <property type="protein sequence ID" value="ATG84345.1"/>
    <property type="molecule type" value="Genomic_RNA"/>
</dbReference>